<sequence>MFILKSSLLKNTKLISIKSNTKISYRALYFRRCMTFEGNTGKIEQSPEERAAKIFGGGDNKYNAVRQDGGNTTTSRFISQSNKIACKIEGISIPAKPIEPDNCCMSGCVNCVWLMYQDDMQHWRHQRKLAAEAINRTNNIWPAKYDPPIKWLNEKNIPVELRHKKRELLLHEHAKKAFKFPPREDSIPAHVLALKRKKKVSEKKKEALKLKNENREGGQSVEKEHDNEDEDEDDGVPEFIKAFAKFERKKRLEKQGKL</sequence>
<feature type="region of interest" description="Disordered" evidence="1">
    <location>
        <begin position="201"/>
        <end position="236"/>
    </location>
</feature>
<dbReference type="InterPro" id="IPR019180">
    <property type="entry name" value="Oxidoreductase-like_N"/>
</dbReference>
<dbReference type="PANTHER" id="PTHR21193:SF3">
    <property type="entry name" value="OXIDOREDUCTASE-LIKE DOMAIN-CONTAINING PROTEIN 1"/>
    <property type="match status" value="1"/>
</dbReference>
<evidence type="ECO:0000313" key="3">
    <source>
        <dbReference type="EMBL" id="SSD60666.1"/>
    </source>
</evidence>
<organism evidence="3 4">
    <name type="scientific">Saccharomycodes ludwigii</name>
    <dbReference type="NCBI Taxonomy" id="36035"/>
    <lineage>
        <taxon>Eukaryota</taxon>
        <taxon>Fungi</taxon>
        <taxon>Dikarya</taxon>
        <taxon>Ascomycota</taxon>
        <taxon>Saccharomycotina</taxon>
        <taxon>Saccharomycetes</taxon>
        <taxon>Saccharomycodales</taxon>
        <taxon>Saccharomycodaceae</taxon>
        <taxon>Saccharomycodes</taxon>
    </lineage>
</organism>
<dbReference type="EMBL" id="UFAJ01000415">
    <property type="protein sequence ID" value="SSD60666.1"/>
    <property type="molecule type" value="Genomic_DNA"/>
</dbReference>
<name>A0A376B7J0_9ASCO</name>
<keyword evidence="4" id="KW-1185">Reference proteome</keyword>
<dbReference type="Proteomes" id="UP000262825">
    <property type="component" value="Unassembled WGS sequence"/>
</dbReference>
<evidence type="ECO:0000256" key="1">
    <source>
        <dbReference type="SAM" id="MobiDB-lite"/>
    </source>
</evidence>
<dbReference type="Pfam" id="PF09791">
    <property type="entry name" value="Oxidored-like"/>
    <property type="match status" value="1"/>
</dbReference>
<reference evidence="4" key="1">
    <citation type="submission" date="2018-06" db="EMBL/GenBank/DDBJ databases">
        <authorList>
            <person name="Guldener U."/>
        </authorList>
    </citation>
    <scope>NUCLEOTIDE SEQUENCE [LARGE SCALE GENOMIC DNA]</scope>
    <source>
        <strain evidence="4">UTAD17</strain>
    </source>
</reference>
<accession>A0A376B7J0</accession>
<dbReference type="OrthoDB" id="10064411at2759"/>
<feature type="compositionally biased region" description="Acidic residues" evidence="1">
    <location>
        <begin position="227"/>
        <end position="236"/>
    </location>
</feature>
<dbReference type="GO" id="GO:0005739">
    <property type="term" value="C:mitochondrion"/>
    <property type="evidence" value="ECO:0007669"/>
    <property type="project" value="TreeGrafter"/>
</dbReference>
<feature type="domain" description="Oxidoreductase-like" evidence="2">
    <location>
        <begin position="88"/>
        <end position="131"/>
    </location>
</feature>
<evidence type="ECO:0000259" key="2">
    <source>
        <dbReference type="Pfam" id="PF09791"/>
    </source>
</evidence>
<proteinExistence type="predicted"/>
<dbReference type="InterPro" id="IPR039251">
    <property type="entry name" value="OXLD1"/>
</dbReference>
<gene>
    <name evidence="3" type="ORF">SCODWIG_02427</name>
</gene>
<dbReference type="PANTHER" id="PTHR21193">
    <property type="entry name" value="OXIDOREDUCTASE-LIKE DOMAIN-CONTAINING PROTEIN 1"/>
    <property type="match status" value="1"/>
</dbReference>
<feature type="compositionally biased region" description="Basic and acidic residues" evidence="1">
    <location>
        <begin position="203"/>
        <end position="226"/>
    </location>
</feature>
<dbReference type="AlphaFoldDB" id="A0A376B7J0"/>
<protein>
    <submittedName>
        <fullName evidence="3">Related to UPF0651 protein YPL107W, mitochondrial</fullName>
    </submittedName>
</protein>
<evidence type="ECO:0000313" key="4">
    <source>
        <dbReference type="Proteomes" id="UP000262825"/>
    </source>
</evidence>
<dbReference type="VEuPathDB" id="FungiDB:SCODWIG_02427"/>